<dbReference type="Gene3D" id="1.10.3100.10">
    <property type="entry name" value="Putative cytoplasmic protein"/>
    <property type="match status" value="1"/>
</dbReference>
<accession>A0A1H7XJQ8</accession>
<evidence type="ECO:0000313" key="1">
    <source>
        <dbReference type="EMBL" id="SEM33895.1"/>
    </source>
</evidence>
<dbReference type="Pfam" id="PF08965">
    <property type="entry name" value="Aca2_YdiL"/>
    <property type="match status" value="1"/>
</dbReference>
<proteinExistence type="predicted"/>
<dbReference type="SUPFAM" id="SSF47413">
    <property type="entry name" value="lambda repressor-like DNA-binding domains"/>
    <property type="match status" value="1"/>
</dbReference>
<dbReference type="AlphaFoldDB" id="A0A1H7XJQ8"/>
<dbReference type="EMBL" id="FOBN01000013">
    <property type="protein sequence ID" value="SEM33895.1"/>
    <property type="molecule type" value="Genomic_DNA"/>
</dbReference>
<organism evidence="1 2">
    <name type="scientific">Phocoenobacter skyensis</name>
    <dbReference type="NCBI Taxonomy" id="97481"/>
    <lineage>
        <taxon>Bacteria</taxon>
        <taxon>Pseudomonadati</taxon>
        <taxon>Pseudomonadota</taxon>
        <taxon>Gammaproteobacteria</taxon>
        <taxon>Pasteurellales</taxon>
        <taxon>Pasteurellaceae</taxon>
        <taxon>Phocoenobacter</taxon>
    </lineage>
</organism>
<dbReference type="OrthoDB" id="7066373at2"/>
<dbReference type="RefSeq" id="WP_090921872.1">
    <property type="nucleotide sequence ID" value="NZ_CP016180.1"/>
</dbReference>
<reference evidence="2" key="1">
    <citation type="submission" date="2016-10" db="EMBL/GenBank/DDBJ databases">
        <authorList>
            <person name="Varghese N."/>
            <person name="Submissions S."/>
        </authorList>
    </citation>
    <scope>NUCLEOTIDE SEQUENCE [LARGE SCALE GENOMIC DNA]</scope>
    <source>
        <strain evidence="2">DSM 24204</strain>
    </source>
</reference>
<dbReference type="GeneID" id="83544520"/>
<dbReference type="Proteomes" id="UP000198883">
    <property type="component" value="Unassembled WGS sequence"/>
</dbReference>
<gene>
    <name evidence="1" type="ORF">SAMN05444853_1135</name>
</gene>
<sequence>MSLNNLELRSTRVGLGLTVAEASDLAKVKKRSFQYWEQGRYDVPDEVSSDYALFSRLYDDLLTNMLKDIGSHKISLPYFKEFDYFVEKTGCELVIKWRLYQSVLNHLMLTTELIALDDKSQIPENFWAYKWLKTNTI</sequence>
<dbReference type="GO" id="GO:0003677">
    <property type="term" value="F:DNA binding"/>
    <property type="evidence" value="ECO:0007669"/>
    <property type="project" value="InterPro"/>
</dbReference>
<protein>
    <submittedName>
        <fullName evidence="1">Uncharacterized protein</fullName>
    </submittedName>
</protein>
<evidence type="ECO:0000313" key="2">
    <source>
        <dbReference type="Proteomes" id="UP000198883"/>
    </source>
</evidence>
<dbReference type="InterPro" id="IPR015060">
    <property type="entry name" value="Aca2_YdiL-like"/>
</dbReference>
<dbReference type="InterPro" id="IPR027910">
    <property type="entry name" value="YdiL_sf"/>
</dbReference>
<dbReference type="InterPro" id="IPR010982">
    <property type="entry name" value="Lambda_DNA-bd_dom_sf"/>
</dbReference>
<name>A0A1H7XJQ8_9PAST</name>
<dbReference type="STRING" id="97481.SAMN05444853_1135"/>